<name>A0AAX4B2G1_9CAUD</name>
<evidence type="ECO:0000313" key="2">
    <source>
        <dbReference type="Proteomes" id="UP001432215"/>
    </source>
</evidence>
<evidence type="ECO:0000313" key="1">
    <source>
        <dbReference type="EMBL" id="WNL50567.1"/>
    </source>
</evidence>
<proteinExistence type="predicted"/>
<sequence length="44" mass="4855">MLEVIWVNILDRSFVDVARCYVTGGDQVSQPLSGIWVDFVVVGA</sequence>
<accession>A0AAX4B2G1</accession>
<dbReference type="EMBL" id="OR351070">
    <property type="protein sequence ID" value="WNL50567.1"/>
    <property type="molecule type" value="Genomic_DNA"/>
</dbReference>
<organism evidence="1 2">
    <name type="scientific">Pseudomonas phage Riah</name>
    <dbReference type="NCBI Taxonomy" id="3075860"/>
    <lineage>
        <taxon>Viruses</taxon>
        <taxon>Duplodnaviria</taxon>
        <taxon>Heunggongvirae</taxon>
        <taxon>Uroviricota</taxon>
        <taxon>Caudoviricetes</taxon>
    </lineage>
</organism>
<protein>
    <submittedName>
        <fullName evidence="1">Uncharacterized protein</fullName>
    </submittedName>
</protein>
<reference evidence="1" key="1">
    <citation type="submission" date="2023-07" db="EMBL/GenBank/DDBJ databases">
        <title>Prophages of P. aeruginosa: insights into their role through their activity, abundance and persistence.</title>
        <authorList>
            <person name="Kyrkou I."/>
        </authorList>
    </citation>
    <scope>NUCLEOTIDE SEQUENCE</scope>
</reference>
<dbReference type="Proteomes" id="UP001432215">
    <property type="component" value="Segment"/>
</dbReference>